<evidence type="ECO:0000313" key="3">
    <source>
        <dbReference type="EMBL" id="WOX28204.1"/>
    </source>
</evidence>
<keyword evidence="1" id="KW-0812">Transmembrane</keyword>
<keyword evidence="1" id="KW-1133">Transmembrane helix</keyword>
<dbReference type="EMBL" id="CP137578">
    <property type="protein sequence ID" value="WOX28204.1"/>
    <property type="molecule type" value="Genomic_DNA"/>
</dbReference>
<dbReference type="PANTHER" id="PTHR28008:SF1">
    <property type="entry name" value="DOMAIN PROTEIN, PUTATIVE (AFU_ORTHOLOGUE AFUA_3G10980)-RELATED"/>
    <property type="match status" value="1"/>
</dbReference>
<organism evidence="3 4">
    <name type="scientific">Pseudoalteromonas maricaloris</name>
    <dbReference type="NCBI Taxonomy" id="184924"/>
    <lineage>
        <taxon>Bacteria</taxon>
        <taxon>Pseudomonadati</taxon>
        <taxon>Pseudomonadota</taxon>
        <taxon>Gammaproteobacteria</taxon>
        <taxon>Alteromonadales</taxon>
        <taxon>Pseudoalteromonadaceae</taxon>
        <taxon>Pseudoalteromonas</taxon>
    </lineage>
</organism>
<keyword evidence="4" id="KW-1185">Reference proteome</keyword>
<name>A0ABZ0M9B3_9GAMM</name>
<feature type="transmembrane region" description="Helical" evidence="1">
    <location>
        <begin position="60"/>
        <end position="78"/>
    </location>
</feature>
<proteinExistence type="predicted"/>
<dbReference type="PANTHER" id="PTHR28008">
    <property type="entry name" value="DOMAIN PROTEIN, PUTATIVE (AFU_ORTHOLOGUE AFUA_3G10980)-RELATED"/>
    <property type="match status" value="1"/>
</dbReference>
<dbReference type="Pfam" id="PF04892">
    <property type="entry name" value="VanZ"/>
    <property type="match status" value="1"/>
</dbReference>
<protein>
    <submittedName>
        <fullName evidence="3">VanZ family protein</fullName>
    </submittedName>
</protein>
<dbReference type="InterPro" id="IPR006976">
    <property type="entry name" value="VanZ-like"/>
</dbReference>
<feature type="transmembrane region" description="Helical" evidence="1">
    <location>
        <begin position="38"/>
        <end position="55"/>
    </location>
</feature>
<sequence length="116" mass="13330">MTRRVYKALLIISLIICTVLFAKEISLSPKLFPNIDKVAHFGVFFVLAFISHHAFKVKVWTHIVLLSLYGAGIEWMQHSLPYRQASTADFLADLAGAVSYFVLFYIWASWRNRKHG</sequence>
<feature type="domain" description="VanZ-like" evidence="2">
    <location>
        <begin position="31"/>
        <end position="107"/>
    </location>
</feature>
<dbReference type="Proteomes" id="UP001304419">
    <property type="component" value="Chromosome 1"/>
</dbReference>
<accession>A0ABZ0M9B3</accession>
<evidence type="ECO:0000256" key="1">
    <source>
        <dbReference type="SAM" id="Phobius"/>
    </source>
</evidence>
<feature type="transmembrane region" description="Helical" evidence="1">
    <location>
        <begin position="90"/>
        <end position="110"/>
    </location>
</feature>
<keyword evidence="1" id="KW-0472">Membrane</keyword>
<evidence type="ECO:0000313" key="4">
    <source>
        <dbReference type="Proteomes" id="UP001304419"/>
    </source>
</evidence>
<dbReference type="NCBIfam" id="NF037970">
    <property type="entry name" value="vanZ_1"/>
    <property type="match status" value="1"/>
</dbReference>
<reference evidence="3 4" key="1">
    <citation type="submission" date="2023-10" db="EMBL/GenBank/DDBJ databases">
        <title>To unveil natural product biosynthetic capacity in Pseudoalteromonas.</title>
        <authorList>
            <person name="Wang J."/>
        </authorList>
    </citation>
    <scope>NUCLEOTIDE SEQUENCE [LARGE SCALE GENOMIC DNA]</scope>
    <source>
        <strain evidence="3 4">DSM 15914</strain>
    </source>
</reference>
<evidence type="ECO:0000259" key="2">
    <source>
        <dbReference type="Pfam" id="PF04892"/>
    </source>
</evidence>
<gene>
    <name evidence="3" type="ORF">R5H13_16475</name>
</gene>